<reference evidence="2" key="1">
    <citation type="submission" date="2020-07" db="EMBL/GenBank/DDBJ databases">
        <authorList>
            <person name="Pettersson B.M.F."/>
            <person name="Behra P.R.K."/>
            <person name="Ramesh M."/>
            <person name="Das S."/>
            <person name="Dasgupta S."/>
            <person name="Kirsebom L.A."/>
        </authorList>
    </citation>
    <scope>NUCLEOTIDE SEQUENCE</scope>
    <source>
        <strain evidence="2">DSM 44838</strain>
    </source>
</reference>
<name>A0A9X3C1P6_9MYCO</name>
<protein>
    <submittedName>
        <fullName evidence="2">Uncharacterized protein</fullName>
    </submittedName>
</protein>
<evidence type="ECO:0000256" key="1">
    <source>
        <dbReference type="SAM" id="MobiDB-lite"/>
    </source>
</evidence>
<feature type="region of interest" description="Disordered" evidence="1">
    <location>
        <begin position="1"/>
        <end position="22"/>
    </location>
</feature>
<evidence type="ECO:0000313" key="2">
    <source>
        <dbReference type="EMBL" id="MCV7421538.1"/>
    </source>
</evidence>
<feature type="region of interest" description="Disordered" evidence="1">
    <location>
        <begin position="29"/>
        <end position="48"/>
    </location>
</feature>
<dbReference type="AlphaFoldDB" id="A0A9X3C1P6"/>
<keyword evidence="3" id="KW-1185">Reference proteome</keyword>
<dbReference type="Proteomes" id="UP001141629">
    <property type="component" value="Unassembled WGS sequence"/>
</dbReference>
<reference evidence="2" key="2">
    <citation type="journal article" date="2022" name="BMC Genomics">
        <title>Comparative genome analysis of mycobacteria focusing on tRNA and non-coding RNA.</title>
        <authorList>
            <person name="Behra P.R.K."/>
            <person name="Pettersson B.M.F."/>
            <person name="Ramesh M."/>
            <person name="Das S."/>
            <person name="Dasgupta S."/>
            <person name="Kirsebom L.A."/>
        </authorList>
    </citation>
    <scope>NUCLEOTIDE SEQUENCE</scope>
    <source>
        <strain evidence="2">DSM 44838</strain>
    </source>
</reference>
<organism evidence="2 3">
    <name type="scientific">Mycobacterium yunnanensis</name>
    <dbReference type="NCBI Taxonomy" id="368477"/>
    <lineage>
        <taxon>Bacteria</taxon>
        <taxon>Bacillati</taxon>
        <taxon>Actinomycetota</taxon>
        <taxon>Actinomycetes</taxon>
        <taxon>Mycobacteriales</taxon>
        <taxon>Mycobacteriaceae</taxon>
        <taxon>Mycobacterium</taxon>
    </lineage>
</organism>
<dbReference type="RefSeq" id="WP_263996311.1">
    <property type="nucleotide sequence ID" value="NZ_JACKVK010000008.1"/>
</dbReference>
<sequence>MSRLREEQQALPGPSTDYSVTDGLRWNVSKNTAPLADQPKRRPPPGMWRLKIGVRRRPEPGQTLGTRPASYSQLTHGFVESHDAGSSRFDVRSRFSLVTRNTFRIAVVVGGCNHWFTDWGIGKHMNSFRGRRREANTEVRSSSRTSPELDRLVDAQATLDAARRNAKWKRECKNLQSASHAVQVAALAAHDAGISWAEIGDVLGIERAMPQPGAVTAAPEPTPLPPVAPVVETVTELDAVRHRNHHVVTAAQHLFPEQRQWATS</sequence>
<accession>A0A9X3C1P6</accession>
<comment type="caution">
    <text evidence="2">The sequence shown here is derived from an EMBL/GenBank/DDBJ whole genome shotgun (WGS) entry which is preliminary data.</text>
</comment>
<evidence type="ECO:0000313" key="3">
    <source>
        <dbReference type="Proteomes" id="UP001141629"/>
    </source>
</evidence>
<dbReference type="EMBL" id="JACKVK010000008">
    <property type="protein sequence ID" value="MCV7421538.1"/>
    <property type="molecule type" value="Genomic_DNA"/>
</dbReference>
<proteinExistence type="predicted"/>
<gene>
    <name evidence="2" type="ORF">H7K45_13410</name>
</gene>